<reference evidence="5 6" key="1">
    <citation type="journal article" date="2018" name="Sci. Adv.">
        <title>Multi-heme cytochromes provide a pathway for survival in energy-limited environments.</title>
        <authorList>
            <person name="Deng X."/>
            <person name="Dohmae N."/>
            <person name="Nealson K.H."/>
            <person name="Hashimoto K."/>
            <person name="Okamoto A."/>
        </authorList>
    </citation>
    <scope>NUCLEOTIDE SEQUENCE [LARGE SCALE GENOMIC DNA]</scope>
    <source>
        <strain evidence="5 6">IS5</strain>
    </source>
</reference>
<dbReference type="GO" id="GO:0008106">
    <property type="term" value="F:alcohol dehydrogenase (NADP+) activity"/>
    <property type="evidence" value="ECO:0007669"/>
    <property type="project" value="TreeGrafter"/>
</dbReference>
<dbReference type="PANTHER" id="PTHR43633:SF1">
    <property type="entry name" value="ALCOHOL DEHYDROGENASE YQHD"/>
    <property type="match status" value="1"/>
</dbReference>
<feature type="domain" description="Fe-containing alcohol dehydrogenase-like C-terminal" evidence="4">
    <location>
        <begin position="188"/>
        <end position="386"/>
    </location>
</feature>
<dbReference type="Gene3D" id="1.20.1090.10">
    <property type="entry name" value="Dehydroquinate synthase-like - alpha domain"/>
    <property type="match status" value="1"/>
</dbReference>
<comment type="similarity">
    <text evidence="1">Belongs to the iron-containing alcohol dehydrogenase family.</text>
</comment>
<dbReference type="KEGG" id="dfl:DFE_0105"/>
<dbReference type="InterPro" id="IPR001670">
    <property type="entry name" value="ADH_Fe/GldA"/>
</dbReference>
<gene>
    <name evidence="5" type="ORF">DFE_0105</name>
</gene>
<dbReference type="SUPFAM" id="SSF56796">
    <property type="entry name" value="Dehydroquinate synthase-like"/>
    <property type="match status" value="1"/>
</dbReference>
<evidence type="ECO:0000259" key="4">
    <source>
        <dbReference type="Pfam" id="PF25137"/>
    </source>
</evidence>
<dbReference type="GO" id="GO:1990002">
    <property type="term" value="F:methylglyoxal reductase (NADPH) (acetol producing) activity"/>
    <property type="evidence" value="ECO:0007669"/>
    <property type="project" value="TreeGrafter"/>
</dbReference>
<evidence type="ECO:0000313" key="6">
    <source>
        <dbReference type="Proteomes" id="UP000269883"/>
    </source>
</evidence>
<keyword evidence="2" id="KW-0560">Oxidoreductase</keyword>
<dbReference type="InterPro" id="IPR056798">
    <property type="entry name" value="ADH_Fe_C"/>
</dbReference>
<keyword evidence="6" id="KW-1185">Reference proteome</keyword>
<dbReference type="PANTHER" id="PTHR43633">
    <property type="entry name" value="ALCOHOL DEHYDROGENASE YQHD"/>
    <property type="match status" value="1"/>
</dbReference>
<dbReference type="EMBL" id="AP017378">
    <property type="protein sequence ID" value="BBD06831.1"/>
    <property type="molecule type" value="Genomic_DNA"/>
</dbReference>
<dbReference type="Gene3D" id="3.40.50.1970">
    <property type="match status" value="1"/>
</dbReference>
<accession>A0A2Z6AUC2</accession>
<dbReference type="InterPro" id="IPR044731">
    <property type="entry name" value="BDH-like"/>
</dbReference>
<sequence>MQSFVYHNPTKIIFGLGVLGQTGAEAAAHGKRALLVTGGGSIRRSGVYDTVRASLEAAGIEVVDFGGVEPNPKLSHLRQGIELAKTSGADLVIAAGGGSVMDEAKAIAAGACMDTDINDYLTGGALLSCALPVITVPTVAATGSEMNGVFVITNDETHVKNGMAHDLVRPKTSIMDPATTATIPLEYTILAAVDIVSHATEGTLTQADNDTPLQDGLTDTVVRTVMDCMHVLMATPTDLPARTNMMWASTLAWNGLCPAGIGTWAKPCHMLGHPISAMYDTLHGATLSIVTPAWMEHQAEIEPTRIARWGRSLFGVSEQDDRSAALVTASALRGWYRKLGAPLTFAEAGIEKPDLDGLAERSMSIARSKGEDSGWNTAGIRSVLERSLQGSK</sequence>
<dbReference type="GO" id="GO:1990362">
    <property type="term" value="F:butanol dehydrogenase (NAD+) activity"/>
    <property type="evidence" value="ECO:0007669"/>
    <property type="project" value="InterPro"/>
</dbReference>
<feature type="domain" description="Alcohol dehydrogenase iron-type/glycerol dehydrogenase GldA" evidence="3">
    <location>
        <begin position="9"/>
        <end position="177"/>
    </location>
</feature>
<dbReference type="GO" id="GO:0005829">
    <property type="term" value="C:cytosol"/>
    <property type="evidence" value="ECO:0007669"/>
    <property type="project" value="TreeGrafter"/>
</dbReference>
<dbReference type="CDD" id="cd08187">
    <property type="entry name" value="BDH"/>
    <property type="match status" value="1"/>
</dbReference>
<dbReference type="Pfam" id="PF25137">
    <property type="entry name" value="ADH_Fe_C"/>
    <property type="match status" value="1"/>
</dbReference>
<organism evidence="5 6">
    <name type="scientific">Desulfovibrio ferrophilus</name>
    <dbReference type="NCBI Taxonomy" id="241368"/>
    <lineage>
        <taxon>Bacteria</taxon>
        <taxon>Pseudomonadati</taxon>
        <taxon>Thermodesulfobacteriota</taxon>
        <taxon>Desulfovibrionia</taxon>
        <taxon>Desulfovibrionales</taxon>
        <taxon>Desulfovibrionaceae</taxon>
        <taxon>Desulfovibrio</taxon>
    </lineage>
</organism>
<evidence type="ECO:0000313" key="5">
    <source>
        <dbReference type="EMBL" id="BBD06831.1"/>
    </source>
</evidence>
<dbReference type="RefSeq" id="WP_172961568.1">
    <property type="nucleotide sequence ID" value="NZ_AP017378.1"/>
</dbReference>
<dbReference type="FunFam" id="3.40.50.1970:FF:000003">
    <property type="entry name" value="Alcohol dehydrogenase, iron-containing"/>
    <property type="match status" value="1"/>
</dbReference>
<proteinExistence type="inferred from homology"/>
<evidence type="ECO:0000256" key="2">
    <source>
        <dbReference type="ARBA" id="ARBA00023002"/>
    </source>
</evidence>
<name>A0A2Z6AUC2_9BACT</name>
<dbReference type="Pfam" id="PF00465">
    <property type="entry name" value="Fe-ADH"/>
    <property type="match status" value="1"/>
</dbReference>
<dbReference type="GO" id="GO:0046872">
    <property type="term" value="F:metal ion binding"/>
    <property type="evidence" value="ECO:0007669"/>
    <property type="project" value="InterPro"/>
</dbReference>
<dbReference type="AlphaFoldDB" id="A0A2Z6AUC2"/>
<evidence type="ECO:0000256" key="1">
    <source>
        <dbReference type="ARBA" id="ARBA00007358"/>
    </source>
</evidence>
<dbReference type="Proteomes" id="UP000269883">
    <property type="component" value="Chromosome"/>
</dbReference>
<evidence type="ECO:0000259" key="3">
    <source>
        <dbReference type="Pfam" id="PF00465"/>
    </source>
</evidence>
<protein>
    <submittedName>
        <fullName evidence="5">Iron-containing alcohol dehydrogenase</fullName>
    </submittedName>
</protein>